<dbReference type="GO" id="GO:0004527">
    <property type="term" value="F:exonuclease activity"/>
    <property type="evidence" value="ECO:0007669"/>
    <property type="project" value="UniProtKB-KW"/>
</dbReference>
<protein>
    <submittedName>
        <fullName evidence="4">Ribonuclease J 1</fullName>
        <ecNumber evidence="4">3.1.-.-</ecNumber>
    </submittedName>
</protein>
<dbReference type="EC" id="3.1.-.-" evidence="4"/>
<feature type="domain" description="Metallo-beta-lactamase" evidence="3">
    <location>
        <begin position="13"/>
        <end position="226"/>
    </location>
</feature>
<keyword evidence="5" id="KW-1185">Reference proteome</keyword>
<dbReference type="Pfam" id="PF07521">
    <property type="entry name" value="RMMBL"/>
    <property type="match status" value="1"/>
</dbReference>
<dbReference type="InterPro" id="IPR011108">
    <property type="entry name" value="RMMBL"/>
</dbReference>
<dbReference type="KEGG" id="blq:L21SP5_03856"/>
<dbReference type="InterPro" id="IPR036866">
    <property type="entry name" value="RibonucZ/Hydroxyglut_hydro"/>
</dbReference>
<dbReference type="Gene3D" id="3.60.15.10">
    <property type="entry name" value="Ribonuclease Z/Hydroxyacylglutathione hydrolase-like"/>
    <property type="match status" value="1"/>
</dbReference>
<evidence type="ECO:0000256" key="2">
    <source>
        <dbReference type="ARBA" id="ARBA00022884"/>
    </source>
</evidence>
<dbReference type="GO" id="GO:0003723">
    <property type="term" value="F:RNA binding"/>
    <property type="evidence" value="ECO:0007669"/>
    <property type="project" value="UniProtKB-KW"/>
</dbReference>
<evidence type="ECO:0000313" key="4">
    <source>
        <dbReference type="EMBL" id="ALO17449.1"/>
    </source>
</evidence>
<evidence type="ECO:0000313" key="5">
    <source>
        <dbReference type="Proteomes" id="UP000064893"/>
    </source>
</evidence>
<dbReference type="CDD" id="cd07732">
    <property type="entry name" value="metallo-hydrolase-like_MBL-fold"/>
    <property type="match status" value="1"/>
</dbReference>
<organism evidence="4 5">
    <name type="scientific">Salinivirga cyanobacteriivorans</name>
    <dbReference type="NCBI Taxonomy" id="1307839"/>
    <lineage>
        <taxon>Bacteria</taxon>
        <taxon>Pseudomonadati</taxon>
        <taxon>Bacteroidota</taxon>
        <taxon>Bacteroidia</taxon>
        <taxon>Bacteroidales</taxon>
        <taxon>Salinivirgaceae</taxon>
        <taxon>Salinivirga</taxon>
    </lineage>
</organism>
<keyword evidence="1" id="KW-0540">Nuclease</keyword>
<dbReference type="Pfam" id="PF12706">
    <property type="entry name" value="Lactamase_B_2"/>
    <property type="match status" value="1"/>
</dbReference>
<dbReference type="InterPro" id="IPR042173">
    <property type="entry name" value="RNase_J_2"/>
</dbReference>
<accession>A0A0S2I4Q8</accession>
<dbReference type="SUPFAM" id="SSF56281">
    <property type="entry name" value="Metallo-hydrolase/oxidoreductase"/>
    <property type="match status" value="1"/>
</dbReference>
<dbReference type="Proteomes" id="UP000064893">
    <property type="component" value="Chromosome"/>
</dbReference>
<dbReference type="STRING" id="1307839.L21SP5_03856"/>
<gene>
    <name evidence="4" type="primary">rnjA</name>
    <name evidence="4" type="ORF">L21SP5_03856</name>
</gene>
<dbReference type="Gene3D" id="3.40.50.10710">
    <property type="entry name" value="Metallo-hydrolase/oxidoreductase"/>
    <property type="match status" value="1"/>
</dbReference>
<dbReference type="PANTHER" id="PTHR43694">
    <property type="entry name" value="RIBONUCLEASE J"/>
    <property type="match status" value="1"/>
</dbReference>
<proteinExistence type="predicted"/>
<keyword evidence="2" id="KW-0694">RNA-binding</keyword>
<evidence type="ECO:0000259" key="3">
    <source>
        <dbReference type="SMART" id="SM00849"/>
    </source>
</evidence>
<dbReference type="EMBL" id="CP013118">
    <property type="protein sequence ID" value="ALO17449.1"/>
    <property type="molecule type" value="Genomic_DNA"/>
</dbReference>
<evidence type="ECO:0000256" key="1">
    <source>
        <dbReference type="ARBA" id="ARBA00022839"/>
    </source>
</evidence>
<reference evidence="4 5" key="1">
    <citation type="submission" date="2015-11" db="EMBL/GenBank/DDBJ databases">
        <title>Description and complete genome sequence of a novel strain predominating in hypersaline microbial mats and representing a new family of the Bacteriodetes phylum.</title>
        <authorList>
            <person name="Spring S."/>
            <person name="Bunk B."/>
            <person name="Sproer C."/>
            <person name="Klenk H.-P."/>
        </authorList>
    </citation>
    <scope>NUCLEOTIDE SEQUENCE [LARGE SCALE GENOMIC DNA]</scope>
    <source>
        <strain evidence="4 5">L21-Spi-D4</strain>
    </source>
</reference>
<keyword evidence="1" id="KW-0269">Exonuclease</keyword>
<keyword evidence="4" id="KW-0378">Hydrolase</keyword>
<name>A0A0S2I4Q8_9BACT</name>
<dbReference type="AlphaFoldDB" id="A0A0S2I4Q8"/>
<sequence length="420" mass="47961">MNLIIHRGSSEIGGTCIELQTASTRILVNFGTPLVNKQGGSFHFDQHKHHSVDRLIRDGILPDIKSAYDSNTQIGGLLISHPHADHFGLMQYLSPQIPIWLGKATHEILKINNIFLPQNNVISHPKYFNKNEPFQIGDFTITPYWNDHSAFDAYSFLIEAEGKRIFYTGDFRAHGRKQKAFYWLLHNAPKNVDYLMMEGTTIGRNPSQLKTEEDIENELVDTFKNSTGINYIYTSSQNIDRLVSIYKACLQTHKTFVVDIYTAQILNTLSKYAGLPSPAKGFTNIKVFYAHRTTTRLFDSGKEQVAYQFTKYKITREEIHANPDQFVMVVRPSMEPEIRKLDLSNGNFIYSLWEGYKAQSSTKAFVHRFKSKGFSIHNIHTSGHADVATLKKLVDAINPKAIIPVHTFHKDWSCYICPDI</sequence>
<dbReference type="InterPro" id="IPR001279">
    <property type="entry name" value="Metallo-B-lactamas"/>
</dbReference>
<dbReference type="PANTHER" id="PTHR43694:SF1">
    <property type="entry name" value="RIBONUCLEASE J"/>
    <property type="match status" value="1"/>
</dbReference>
<dbReference type="SMART" id="SM00849">
    <property type="entry name" value="Lactamase_B"/>
    <property type="match status" value="1"/>
</dbReference>